<sequence>MLEHSVPTLTANRSGGTRACRLGRPIGAPRSNIRPIGAPRSNIRPIETGCSNIGPIETGCSNIGPIGTGCSNICRPIASRGACSNFGRAAVQKEIKINSFSAACRRRERVIINYLKVMNNGRKPCLQKGARVPGPAPPAFARSCRCLRRH</sequence>
<name>A0AAD8CDG4_ACIOX</name>
<accession>A0AAD8CDG4</accession>
<gene>
    <name evidence="1" type="ORF">AOXY_G38065</name>
</gene>
<dbReference type="Proteomes" id="UP001230051">
    <property type="component" value="Unassembled WGS sequence"/>
</dbReference>
<keyword evidence="2" id="KW-1185">Reference proteome</keyword>
<evidence type="ECO:0000313" key="2">
    <source>
        <dbReference type="Proteomes" id="UP001230051"/>
    </source>
</evidence>
<proteinExistence type="predicted"/>
<protein>
    <submittedName>
        <fullName evidence="1">Uncharacterized protein</fullName>
    </submittedName>
</protein>
<dbReference type="AlphaFoldDB" id="A0AAD8CDG4"/>
<dbReference type="EMBL" id="JAGXEW010000707">
    <property type="protein sequence ID" value="KAK1135390.1"/>
    <property type="molecule type" value="Genomic_DNA"/>
</dbReference>
<reference evidence="1" key="1">
    <citation type="submission" date="2022-02" db="EMBL/GenBank/DDBJ databases">
        <title>Atlantic sturgeon de novo genome assembly.</title>
        <authorList>
            <person name="Stock M."/>
            <person name="Klopp C."/>
            <person name="Guiguen Y."/>
            <person name="Cabau C."/>
            <person name="Parinello H."/>
            <person name="Santidrian Yebra-Pimentel E."/>
            <person name="Kuhl H."/>
            <person name="Dirks R.P."/>
            <person name="Guessner J."/>
            <person name="Wuertz S."/>
            <person name="Du K."/>
            <person name="Schartl M."/>
        </authorList>
    </citation>
    <scope>NUCLEOTIDE SEQUENCE</scope>
    <source>
        <strain evidence="1">STURGEONOMICS-FGT-2020</strain>
        <tissue evidence="1">Whole blood</tissue>
    </source>
</reference>
<evidence type="ECO:0000313" key="1">
    <source>
        <dbReference type="EMBL" id="KAK1135390.1"/>
    </source>
</evidence>
<organism evidence="1 2">
    <name type="scientific">Acipenser oxyrinchus oxyrinchus</name>
    <dbReference type="NCBI Taxonomy" id="40147"/>
    <lineage>
        <taxon>Eukaryota</taxon>
        <taxon>Metazoa</taxon>
        <taxon>Chordata</taxon>
        <taxon>Craniata</taxon>
        <taxon>Vertebrata</taxon>
        <taxon>Euteleostomi</taxon>
        <taxon>Actinopterygii</taxon>
        <taxon>Chondrostei</taxon>
        <taxon>Acipenseriformes</taxon>
        <taxon>Acipenseridae</taxon>
        <taxon>Acipenser</taxon>
    </lineage>
</organism>
<comment type="caution">
    <text evidence="1">The sequence shown here is derived from an EMBL/GenBank/DDBJ whole genome shotgun (WGS) entry which is preliminary data.</text>
</comment>